<keyword evidence="7" id="KW-1185">Reference proteome</keyword>
<feature type="domain" description="CTCK" evidence="5">
    <location>
        <begin position="43"/>
        <end position="107"/>
    </location>
</feature>
<reference evidence="6 7" key="1">
    <citation type="submission" date="2022-12" db="EMBL/GenBank/DDBJ databases">
        <title>Chromosome-level genome of Tegillarca granosa.</title>
        <authorList>
            <person name="Kim J."/>
        </authorList>
    </citation>
    <scope>NUCLEOTIDE SEQUENCE [LARGE SCALE GENOMIC DNA]</scope>
    <source>
        <strain evidence="6">Teg-2019</strain>
        <tissue evidence="6">Adductor muscle</tissue>
    </source>
</reference>
<evidence type="ECO:0000256" key="4">
    <source>
        <dbReference type="PROSITE-ProRule" id="PRU00039"/>
    </source>
</evidence>
<evidence type="ECO:0000256" key="2">
    <source>
        <dbReference type="ARBA" id="ARBA00022525"/>
    </source>
</evidence>
<evidence type="ECO:0000313" key="7">
    <source>
        <dbReference type="Proteomes" id="UP001217089"/>
    </source>
</evidence>
<dbReference type="PROSITE" id="PS01225">
    <property type="entry name" value="CTCK_2"/>
    <property type="match status" value="1"/>
</dbReference>
<dbReference type="InterPro" id="IPR006207">
    <property type="entry name" value="Cys_knot_C"/>
</dbReference>
<comment type="subcellular location">
    <subcellularLocation>
        <location evidence="1">Secreted</location>
    </subcellularLocation>
</comment>
<evidence type="ECO:0000256" key="3">
    <source>
        <dbReference type="ARBA" id="ARBA00023157"/>
    </source>
</evidence>
<accession>A0ABQ9F8V8</accession>
<comment type="caution">
    <text evidence="4">Lacks conserved residue(s) required for the propagation of feature annotation.</text>
</comment>
<gene>
    <name evidence="6" type="ORF">KUTeg_008350</name>
</gene>
<dbReference type="SMART" id="SM00041">
    <property type="entry name" value="CT"/>
    <property type="match status" value="1"/>
</dbReference>
<sequence>MSAAHSCAVCAPQLMFGNNALTVGYFRVMKNGILCQNNDPIPELRECSGYCMSRAKYTSLMQGFSNNCNCCQPDRTVTKSIQLSCADGTTINKNYTVPETCHCGLCAASKKR</sequence>
<dbReference type="InterPro" id="IPR029034">
    <property type="entry name" value="Cystine-knot_cytokine"/>
</dbReference>
<proteinExistence type="predicted"/>
<feature type="disulfide bond" evidence="4">
    <location>
        <begin position="51"/>
        <end position="103"/>
    </location>
</feature>
<evidence type="ECO:0000259" key="5">
    <source>
        <dbReference type="PROSITE" id="PS01225"/>
    </source>
</evidence>
<dbReference type="EMBL" id="JARBDR010000342">
    <property type="protein sequence ID" value="KAJ8313789.1"/>
    <property type="molecule type" value="Genomic_DNA"/>
</dbReference>
<dbReference type="InterPro" id="IPR006208">
    <property type="entry name" value="Glyco_hormone_CN"/>
</dbReference>
<evidence type="ECO:0000313" key="6">
    <source>
        <dbReference type="EMBL" id="KAJ8313789.1"/>
    </source>
</evidence>
<dbReference type="Gene3D" id="2.10.90.10">
    <property type="entry name" value="Cystine-knot cytokines"/>
    <property type="match status" value="1"/>
</dbReference>
<dbReference type="Pfam" id="PF00007">
    <property type="entry name" value="Cys_knot"/>
    <property type="match status" value="1"/>
</dbReference>
<name>A0ABQ9F8V8_TEGGR</name>
<organism evidence="6 7">
    <name type="scientific">Tegillarca granosa</name>
    <name type="common">Malaysian cockle</name>
    <name type="synonym">Anadara granosa</name>
    <dbReference type="NCBI Taxonomy" id="220873"/>
    <lineage>
        <taxon>Eukaryota</taxon>
        <taxon>Metazoa</taxon>
        <taxon>Spiralia</taxon>
        <taxon>Lophotrochozoa</taxon>
        <taxon>Mollusca</taxon>
        <taxon>Bivalvia</taxon>
        <taxon>Autobranchia</taxon>
        <taxon>Pteriomorphia</taxon>
        <taxon>Arcoida</taxon>
        <taxon>Arcoidea</taxon>
        <taxon>Arcidae</taxon>
        <taxon>Tegillarca</taxon>
    </lineage>
</organism>
<keyword evidence="2" id="KW-0964">Secreted</keyword>
<dbReference type="PROSITE" id="PS01185">
    <property type="entry name" value="CTCK_1"/>
    <property type="match status" value="1"/>
</dbReference>
<comment type="caution">
    <text evidence="6">The sequence shown here is derived from an EMBL/GenBank/DDBJ whole genome shotgun (WGS) entry which is preliminary data.</text>
</comment>
<evidence type="ECO:0000256" key="1">
    <source>
        <dbReference type="ARBA" id="ARBA00004613"/>
    </source>
</evidence>
<protein>
    <recommendedName>
        <fullName evidence="5">CTCK domain-containing protein</fullName>
    </recommendedName>
</protein>
<feature type="disulfide bond" evidence="4">
    <location>
        <begin position="47"/>
        <end position="101"/>
    </location>
</feature>
<keyword evidence="3 4" id="KW-1015">Disulfide bond</keyword>
<dbReference type="Proteomes" id="UP001217089">
    <property type="component" value="Unassembled WGS sequence"/>
</dbReference>